<protein>
    <recommendedName>
        <fullName evidence="13">Glutathione biosynthesis bifunctional protein GshAB</fullName>
    </recommendedName>
    <alternativeName>
        <fullName evidence="13">Gamma-GCS-GS</fullName>
        <shortName evidence="13">GCS-GS</shortName>
    </alternativeName>
    <domain>
        <recommendedName>
            <fullName evidence="13">Glutamate--cysteine ligase</fullName>
            <ecNumber evidence="13">6.3.2.2</ecNumber>
        </recommendedName>
        <alternativeName>
            <fullName evidence="13">Gamma-ECS</fullName>
            <shortName evidence="13">GCS</shortName>
        </alternativeName>
        <alternativeName>
            <fullName evidence="13">Gamma-glutamylcysteine synthetase</fullName>
        </alternativeName>
    </domain>
    <domain>
        <recommendedName>
            <fullName evidence="13">Glutathione synthetase</fullName>
            <ecNumber evidence="13">6.3.2.3</ecNumber>
        </recommendedName>
        <alternativeName>
            <fullName evidence="13">GSH synthetase</fullName>
            <shortName evidence="13">GS</shortName>
            <shortName evidence="13">GSH-S</shortName>
            <shortName evidence="13">GSHase</shortName>
        </alternativeName>
        <alternativeName>
            <fullName evidence="13">Glutathione synthase</fullName>
        </alternativeName>
    </domain>
</protein>
<evidence type="ECO:0000256" key="4">
    <source>
        <dbReference type="ARBA" id="ARBA00022598"/>
    </source>
</evidence>
<keyword evidence="11 13" id="KW-0511">Multifunctional enzyme</keyword>
<dbReference type="RefSeq" id="WP_425445650.1">
    <property type="nucleotide sequence ID" value="NZ_QAOM01000001.1"/>
</dbReference>
<dbReference type="GO" id="GO:0004363">
    <property type="term" value="F:glutathione synthase activity"/>
    <property type="evidence" value="ECO:0007669"/>
    <property type="project" value="UniProtKB-UniRule"/>
</dbReference>
<dbReference type="InterPro" id="IPR040657">
    <property type="entry name" value="GshAB_ATP-grasp"/>
</dbReference>
<keyword evidence="4 13" id="KW-0436">Ligase</keyword>
<dbReference type="InterPro" id="IPR014746">
    <property type="entry name" value="Gln_synth/guanido_kin_cat_dom"/>
</dbReference>
<evidence type="ECO:0000256" key="1">
    <source>
        <dbReference type="ARBA" id="ARBA00001936"/>
    </source>
</evidence>
<dbReference type="NCBIfam" id="NF002688">
    <property type="entry name" value="PRK02471.1"/>
    <property type="match status" value="1"/>
</dbReference>
<dbReference type="PANTHER" id="PTHR38761">
    <property type="entry name" value="GLUTAMATE--CYSTEINE LIGASE"/>
    <property type="match status" value="1"/>
</dbReference>
<dbReference type="AlphaFoldDB" id="A0A2T5IR92"/>
<evidence type="ECO:0000256" key="11">
    <source>
        <dbReference type="ARBA" id="ARBA00023268"/>
    </source>
</evidence>
<dbReference type="EMBL" id="QAOM01000001">
    <property type="protein sequence ID" value="PTQ86331.1"/>
    <property type="molecule type" value="Genomic_DNA"/>
</dbReference>
<dbReference type="PROSITE" id="PS50975">
    <property type="entry name" value="ATP_GRASP"/>
    <property type="match status" value="1"/>
</dbReference>
<keyword evidence="8 13" id="KW-0067">ATP-binding</keyword>
<dbReference type="PANTHER" id="PTHR38761:SF1">
    <property type="entry name" value="GLUTAMATE--CYSTEINE LIGASE"/>
    <property type="match status" value="1"/>
</dbReference>
<dbReference type="InterPro" id="IPR013815">
    <property type="entry name" value="ATP_grasp_subdomain_1"/>
</dbReference>
<comment type="pathway">
    <text evidence="3 13">Sulfur metabolism; glutathione biosynthesis; glutathione from L-cysteine and L-glutamate: step 1/2.</text>
</comment>
<dbReference type="Gene3D" id="3.30.1490.20">
    <property type="entry name" value="ATP-grasp fold, A domain"/>
    <property type="match status" value="1"/>
</dbReference>
<dbReference type="Pfam" id="PF18419">
    <property type="entry name" value="ATP-grasp_6"/>
    <property type="match status" value="1"/>
</dbReference>
<dbReference type="SUPFAM" id="SSF56059">
    <property type="entry name" value="Glutathione synthetase ATP-binding domain-like"/>
    <property type="match status" value="1"/>
</dbReference>
<evidence type="ECO:0000256" key="3">
    <source>
        <dbReference type="ARBA" id="ARBA00005006"/>
    </source>
</evidence>
<feature type="domain" description="ATP-grasp" evidence="14">
    <location>
        <begin position="498"/>
        <end position="756"/>
    </location>
</feature>
<evidence type="ECO:0000256" key="7">
    <source>
        <dbReference type="ARBA" id="ARBA00022741"/>
    </source>
</evidence>
<evidence type="ECO:0000256" key="8">
    <source>
        <dbReference type="ARBA" id="ARBA00022840"/>
    </source>
</evidence>
<dbReference type="InterPro" id="IPR006335">
    <property type="entry name" value="Glut_biosynth"/>
</dbReference>
<keyword evidence="9" id="KW-0460">Magnesium</keyword>
<evidence type="ECO:0000259" key="14">
    <source>
        <dbReference type="PROSITE" id="PS50975"/>
    </source>
</evidence>
<comment type="similarity">
    <text evidence="13">In the N-terminal section; belongs to the glutamate--cysteine ligase type 1 family. Type 2 subfamily.</text>
</comment>
<dbReference type="GO" id="GO:0005524">
    <property type="term" value="F:ATP binding"/>
    <property type="evidence" value="ECO:0007669"/>
    <property type="project" value="UniProtKB-UniRule"/>
</dbReference>
<comment type="cofactor">
    <cofactor evidence="1">
        <name>Mn(2+)</name>
        <dbReference type="ChEBI" id="CHEBI:29035"/>
    </cofactor>
</comment>
<name>A0A2T5IR92_9LACT</name>
<dbReference type="InterPro" id="IPR006334">
    <property type="entry name" value="Glut_cys_ligase"/>
</dbReference>
<dbReference type="EC" id="6.3.2.3" evidence="13"/>
<accession>A0A2T5IR92</accession>
<dbReference type="HAMAP" id="MF_00782">
    <property type="entry name" value="Glut_biosynth"/>
    <property type="match status" value="1"/>
</dbReference>
<comment type="catalytic activity">
    <reaction evidence="13">
        <text>gamma-L-glutamyl-L-cysteine + glycine + ATP = glutathione + ADP + phosphate + H(+)</text>
        <dbReference type="Rhea" id="RHEA:13557"/>
        <dbReference type="ChEBI" id="CHEBI:15378"/>
        <dbReference type="ChEBI" id="CHEBI:30616"/>
        <dbReference type="ChEBI" id="CHEBI:43474"/>
        <dbReference type="ChEBI" id="CHEBI:57305"/>
        <dbReference type="ChEBI" id="CHEBI:57925"/>
        <dbReference type="ChEBI" id="CHEBI:58173"/>
        <dbReference type="ChEBI" id="CHEBI:456216"/>
        <dbReference type="EC" id="6.3.2.3"/>
    </reaction>
</comment>
<dbReference type="Pfam" id="PF02655">
    <property type="entry name" value="ATP-grasp_3"/>
    <property type="match status" value="1"/>
</dbReference>
<keyword evidence="5 13" id="KW-0317">Glutathione biosynthesis</keyword>
<keyword evidence="16" id="KW-1185">Reference proteome</keyword>
<comment type="caution">
    <text evidence="15">The sequence shown here is derived from an EMBL/GenBank/DDBJ whole genome shotgun (WGS) entry which is preliminary data.</text>
</comment>
<comment type="subunit">
    <text evidence="13">Monomer.</text>
</comment>
<evidence type="ECO:0000313" key="15">
    <source>
        <dbReference type="EMBL" id="PTQ86331.1"/>
    </source>
</evidence>
<dbReference type="EC" id="6.3.2.2" evidence="13"/>
<keyword evidence="6" id="KW-0479">Metal-binding</keyword>
<reference evidence="15 16" key="1">
    <citation type="submission" date="2018-04" db="EMBL/GenBank/DDBJ databases">
        <title>Genomic Encyclopedia of Archaeal and Bacterial Type Strains, Phase II (KMG-II): from individual species to whole genera.</title>
        <authorList>
            <person name="Goeker M."/>
        </authorList>
    </citation>
    <scope>NUCLEOTIDE SEQUENCE [LARGE SCALE GENOMIC DNA]</scope>
    <source>
        <strain evidence="15 16">DSM 18806</strain>
    </source>
</reference>
<dbReference type="Gene3D" id="3.30.470.20">
    <property type="entry name" value="ATP-grasp fold, B domain"/>
    <property type="match status" value="2"/>
</dbReference>
<dbReference type="InterPro" id="IPR011761">
    <property type="entry name" value="ATP-grasp"/>
</dbReference>
<comment type="catalytic activity">
    <reaction evidence="12 13">
        <text>L-cysteine + L-glutamate + ATP = gamma-L-glutamyl-L-cysteine + ADP + phosphate + H(+)</text>
        <dbReference type="Rhea" id="RHEA:13285"/>
        <dbReference type="ChEBI" id="CHEBI:15378"/>
        <dbReference type="ChEBI" id="CHEBI:29985"/>
        <dbReference type="ChEBI" id="CHEBI:30616"/>
        <dbReference type="ChEBI" id="CHEBI:35235"/>
        <dbReference type="ChEBI" id="CHEBI:43474"/>
        <dbReference type="ChEBI" id="CHEBI:58173"/>
        <dbReference type="ChEBI" id="CHEBI:456216"/>
        <dbReference type="EC" id="6.3.2.2"/>
    </reaction>
</comment>
<sequence>MMTDFKEIILTHKLSALFSKASFGIEKESQRITGAGTIAKTNHPTIFGNRSFHPYIQTDFAESQPELITPPMQSIEETHEWLTAIHDVVLRSLPEDEYLLPCSIPPTMPASEEIKVAKLDSGDDVAYREYLVSVYGNKKQMVSGIHFNFELNPALIKELHQLSGSAGTLKSFQSDVYLKMAHNFIRHQWIMTYLMGGSISAGSSYFEKETQHDLPLDRYTRSIRSSKYGYVNKADVHVSFESIDAYVQDIEEMVTTGKLIAEKEFYSTVRFRGANKARDLLTNGIAYLEFRLFDLNPFAEFGMHKEDMYFIHYFLLYLLWIEKDASEDEMKIGKEMNYSTALENPLQPSAFQAEGLAVMEGMLQMLEAIGAEAKISAIVKEKIEAFHNPEKTVAGQMVNALGAGEDKTTWAASLAKKYKEAAWKRPYALRGFEDMELSTQILMFDAIQKGLKINMLDRYDQFISLTYKNHREYVKNGNMTAKDSYIGPLIMENKVVTKKILAENGFAVPDSGEYHSVAAALRDYSIFAGKGIVVKPKSTNYGLGISIFKDGATFENYEKAVRIAFEEDEDILVEDFLAGTEYRFFVIGNETKAVLLRVPANVVGDGSHTIRQLVEEKNKDSLRGKNHRSPLELIATGELEKLTIQGQGYTFDSIPPAGTTVRLRDNSNISTGGDSIDFTDQMDDSYKQLAVQMAASLGVAVCGVDIIIPDHSVPATKVEPNYGVIEANFNPAMLIHIYPYQGKSRRLTMEILRLLFPEMQLEEE</sequence>
<keyword evidence="10" id="KW-0464">Manganese</keyword>
<dbReference type="SUPFAM" id="SSF55931">
    <property type="entry name" value="Glutamine synthetase/guanido kinase"/>
    <property type="match status" value="1"/>
</dbReference>
<dbReference type="Proteomes" id="UP000244161">
    <property type="component" value="Unassembled WGS sequence"/>
</dbReference>
<feature type="region of interest" description="Glutamate--cysteine ligase" evidence="13">
    <location>
        <begin position="1"/>
        <end position="341"/>
    </location>
</feature>
<evidence type="ECO:0000256" key="12">
    <source>
        <dbReference type="ARBA" id="ARBA00048819"/>
    </source>
</evidence>
<evidence type="ECO:0000256" key="9">
    <source>
        <dbReference type="ARBA" id="ARBA00022842"/>
    </source>
</evidence>
<dbReference type="InterPro" id="IPR007370">
    <property type="entry name" value="Glu_cys_ligase"/>
</dbReference>
<comment type="function">
    <text evidence="13">Synthesizes glutathione from L-glutamate and L-cysteine via gamma-L-glutamyl-L-cysteine.</text>
</comment>
<keyword evidence="7 13" id="KW-0547">Nucleotide-binding</keyword>
<evidence type="ECO:0000256" key="13">
    <source>
        <dbReference type="HAMAP-Rule" id="MF_00782"/>
    </source>
</evidence>
<gene>
    <name evidence="13" type="primary">gshAB</name>
    <name evidence="13" type="synonym">gshF</name>
    <name evidence="15" type="ORF">C8U37_101170</name>
</gene>
<proteinExistence type="inferred from homology"/>
<comment type="cofactor">
    <cofactor evidence="2">
        <name>Mg(2+)</name>
        <dbReference type="ChEBI" id="CHEBI:18420"/>
    </cofactor>
</comment>
<evidence type="ECO:0000256" key="10">
    <source>
        <dbReference type="ARBA" id="ARBA00023211"/>
    </source>
</evidence>
<comment type="pathway">
    <text evidence="13">Sulfur metabolism; glutathione biosynthesis; glutathione from L-cysteine and L-glutamate: step 2/2.</text>
</comment>
<dbReference type="GO" id="GO:0005829">
    <property type="term" value="C:cytosol"/>
    <property type="evidence" value="ECO:0007669"/>
    <property type="project" value="TreeGrafter"/>
</dbReference>
<evidence type="ECO:0000256" key="2">
    <source>
        <dbReference type="ARBA" id="ARBA00001946"/>
    </source>
</evidence>
<dbReference type="Gene3D" id="3.30.590.20">
    <property type="match status" value="1"/>
</dbReference>
<evidence type="ECO:0000256" key="6">
    <source>
        <dbReference type="ARBA" id="ARBA00022723"/>
    </source>
</evidence>
<dbReference type="GO" id="GO:0046872">
    <property type="term" value="F:metal ion binding"/>
    <property type="evidence" value="ECO:0007669"/>
    <property type="project" value="UniProtKB-KW"/>
</dbReference>
<dbReference type="UniPathway" id="UPA00142">
    <property type="reaction ID" value="UER00209"/>
</dbReference>
<evidence type="ECO:0000313" key="16">
    <source>
        <dbReference type="Proteomes" id="UP000244161"/>
    </source>
</evidence>
<dbReference type="Pfam" id="PF04262">
    <property type="entry name" value="Glu_cys_ligase"/>
    <property type="match status" value="1"/>
</dbReference>
<dbReference type="InterPro" id="IPR003806">
    <property type="entry name" value="ATP-grasp_PylC-type"/>
</dbReference>
<dbReference type="GO" id="GO:0004357">
    <property type="term" value="F:glutamate-cysteine ligase activity"/>
    <property type="evidence" value="ECO:0007669"/>
    <property type="project" value="UniProtKB-UniRule"/>
</dbReference>
<dbReference type="NCBIfam" id="TIGR01435">
    <property type="entry name" value="glu_cys_lig_rel"/>
    <property type="match status" value="1"/>
</dbReference>
<organism evidence="15 16">
    <name type="scientific">Trichococcus patagoniensis</name>
    <dbReference type="NCBI Taxonomy" id="382641"/>
    <lineage>
        <taxon>Bacteria</taxon>
        <taxon>Bacillati</taxon>
        <taxon>Bacillota</taxon>
        <taxon>Bacilli</taxon>
        <taxon>Lactobacillales</taxon>
        <taxon>Carnobacteriaceae</taxon>
        <taxon>Trichococcus</taxon>
    </lineage>
</organism>
<evidence type="ECO:0000256" key="5">
    <source>
        <dbReference type="ARBA" id="ARBA00022684"/>
    </source>
</evidence>